<dbReference type="STRING" id="307972.A0A2G8K1E1"/>
<evidence type="ECO:0000256" key="1">
    <source>
        <dbReference type="ARBA" id="ARBA00005310"/>
    </source>
</evidence>
<proteinExistence type="inferred from homology"/>
<accession>A0A2G8K1E1</accession>
<dbReference type="Pfam" id="PF03781">
    <property type="entry name" value="FGE-sulfatase"/>
    <property type="match status" value="1"/>
</dbReference>
<organism evidence="7 8">
    <name type="scientific">Stichopus japonicus</name>
    <name type="common">Sea cucumber</name>
    <dbReference type="NCBI Taxonomy" id="307972"/>
    <lineage>
        <taxon>Eukaryota</taxon>
        <taxon>Metazoa</taxon>
        <taxon>Echinodermata</taxon>
        <taxon>Eleutherozoa</taxon>
        <taxon>Echinozoa</taxon>
        <taxon>Holothuroidea</taxon>
        <taxon>Aspidochirotacea</taxon>
        <taxon>Aspidochirotida</taxon>
        <taxon>Stichopodidae</taxon>
        <taxon>Apostichopus</taxon>
    </lineage>
</organism>
<feature type="domain" description="Sulfatase-modifying factor enzyme-like" evidence="5">
    <location>
        <begin position="209"/>
        <end position="374"/>
    </location>
</feature>
<dbReference type="InterPro" id="IPR051043">
    <property type="entry name" value="Sulfatase_Mod_Factor_Kinase"/>
</dbReference>
<dbReference type="PANTHER" id="PTHR23150">
    <property type="entry name" value="SULFATASE MODIFYING FACTOR 1, 2"/>
    <property type="match status" value="1"/>
</dbReference>
<comment type="caution">
    <text evidence="7">The sequence shown here is derived from an EMBL/GenBank/DDBJ whole genome shotgun (WGS) entry which is preliminary data.</text>
</comment>
<dbReference type="EMBL" id="MRZV01000988">
    <property type="protein sequence ID" value="PIK41800.1"/>
    <property type="molecule type" value="Genomic_DNA"/>
</dbReference>
<comment type="pathway">
    <text evidence="4">Amino-acid biosynthesis; ergothioneine biosynthesis.</text>
</comment>
<reference evidence="7 8" key="1">
    <citation type="journal article" date="2017" name="PLoS Biol.">
        <title>The sea cucumber genome provides insights into morphological evolution and visceral regeneration.</title>
        <authorList>
            <person name="Zhang X."/>
            <person name="Sun L."/>
            <person name="Yuan J."/>
            <person name="Sun Y."/>
            <person name="Gao Y."/>
            <person name="Zhang L."/>
            <person name="Li S."/>
            <person name="Dai H."/>
            <person name="Hamel J.F."/>
            <person name="Liu C."/>
            <person name="Yu Y."/>
            <person name="Liu S."/>
            <person name="Lin W."/>
            <person name="Guo K."/>
            <person name="Jin S."/>
            <person name="Xu P."/>
            <person name="Storey K.B."/>
            <person name="Huan P."/>
            <person name="Zhang T."/>
            <person name="Zhou Y."/>
            <person name="Zhang J."/>
            <person name="Lin C."/>
            <person name="Li X."/>
            <person name="Xing L."/>
            <person name="Huo D."/>
            <person name="Sun M."/>
            <person name="Wang L."/>
            <person name="Mercier A."/>
            <person name="Li F."/>
            <person name="Yang H."/>
            <person name="Xiang J."/>
        </authorList>
    </citation>
    <scope>NUCLEOTIDE SEQUENCE [LARGE SCALE GENOMIC DNA]</scope>
    <source>
        <strain evidence="7">Shaxun</strain>
        <tissue evidence="7">Muscle</tissue>
    </source>
</reference>
<dbReference type="InterPro" id="IPR016187">
    <property type="entry name" value="CTDL_fold"/>
</dbReference>
<dbReference type="Pfam" id="PF12867">
    <property type="entry name" value="DinB_2"/>
    <property type="match status" value="1"/>
</dbReference>
<evidence type="ECO:0000313" key="7">
    <source>
        <dbReference type="EMBL" id="PIK41800.1"/>
    </source>
</evidence>
<sequence>MAQNEEDPLGILTGPYALSSMTPPDLSSCSKEDVLEYFENTYSLNESIFTILKSEDAFYKSPDRLRLPLIFYFGHTASVYINKLILSNLITERVNFQLETILETGVDEMNWDDTEHYRMGGSYKWPALSEVVEFRRQVRAVIRNVIKNADFDLPITMDSPLWALFMGFDHERIHLETSSVLIRQLPLEMVRVPVNWRRGPTENGKAGLNEMVSVCATDVQMGKPLDFPSYGWDNEYPEINISVPAFAASKYLITNAELLEFVNDDGYRNESLWTTEGWQWKAFREAVHPTFWVCTNGCKSGCGGLLSSYSHCRVDVSQRDNNLSKQVQTYRLRTVCELVVMPWTWPVEVNHHEARAYCRWKGKAIRLLTEGEHNAIRDLQLRKKDTSCDPVFRKELHLRSNLNLAFCTSTVSVFNEVLFGLEKSQFEL</sequence>
<dbReference type="GO" id="GO:0120147">
    <property type="term" value="F:formylglycine-generating oxidase activity"/>
    <property type="evidence" value="ECO:0007669"/>
    <property type="project" value="TreeGrafter"/>
</dbReference>
<evidence type="ECO:0000256" key="4">
    <source>
        <dbReference type="ARBA" id="ARBA00037882"/>
    </source>
</evidence>
<dbReference type="InterPro" id="IPR005532">
    <property type="entry name" value="SUMF_dom"/>
</dbReference>
<evidence type="ECO:0000256" key="3">
    <source>
        <dbReference type="ARBA" id="ARBA00023004"/>
    </source>
</evidence>
<comment type="similarity">
    <text evidence="1">Belongs to the sulfatase-modifying factor family.</text>
</comment>
<dbReference type="SUPFAM" id="SSF56436">
    <property type="entry name" value="C-type lectin-like"/>
    <property type="match status" value="1"/>
</dbReference>
<keyword evidence="2" id="KW-0560">Oxidoreductase</keyword>
<dbReference type="Proteomes" id="UP000230750">
    <property type="component" value="Unassembled WGS sequence"/>
</dbReference>
<dbReference type="InterPro" id="IPR027577">
    <property type="entry name" value="OvoA_Nterm"/>
</dbReference>
<gene>
    <name evidence="7" type="ORF">BSL78_21358</name>
</gene>
<dbReference type="Gene3D" id="3.90.1580.10">
    <property type="entry name" value="paralog of FGE (formylglycine-generating enzyme)"/>
    <property type="match status" value="1"/>
</dbReference>
<evidence type="ECO:0000313" key="8">
    <source>
        <dbReference type="Proteomes" id="UP000230750"/>
    </source>
</evidence>
<evidence type="ECO:0000259" key="5">
    <source>
        <dbReference type="Pfam" id="PF03781"/>
    </source>
</evidence>
<dbReference type="AlphaFoldDB" id="A0A2G8K1E1"/>
<dbReference type="NCBIfam" id="TIGR04344">
    <property type="entry name" value="ovoA_Nterm"/>
    <property type="match status" value="1"/>
</dbReference>
<dbReference type="OrthoDB" id="10064508at2759"/>
<feature type="domain" description="DinB-like" evidence="6">
    <location>
        <begin position="45"/>
        <end position="177"/>
    </location>
</feature>
<name>A0A2G8K1E1_STIJA</name>
<dbReference type="InterPro" id="IPR024775">
    <property type="entry name" value="DinB-like"/>
</dbReference>
<evidence type="ECO:0000259" key="6">
    <source>
        <dbReference type="Pfam" id="PF12867"/>
    </source>
</evidence>
<dbReference type="PANTHER" id="PTHR23150:SF26">
    <property type="entry name" value="GENERIC METHYLTRANSFERASE"/>
    <property type="match status" value="1"/>
</dbReference>
<dbReference type="InterPro" id="IPR042095">
    <property type="entry name" value="SUMF_sf"/>
</dbReference>
<evidence type="ECO:0000256" key="2">
    <source>
        <dbReference type="ARBA" id="ARBA00023002"/>
    </source>
</evidence>
<keyword evidence="3" id="KW-0408">Iron</keyword>
<protein>
    <submittedName>
        <fullName evidence="7">Uncharacterized protein</fullName>
    </submittedName>
</protein>
<keyword evidence="8" id="KW-1185">Reference proteome</keyword>